<dbReference type="AlphaFoldDB" id="A0A542XFZ4"/>
<organism evidence="2 3">
    <name type="scientific">Barrientosiimonas humi</name>
    <dbReference type="NCBI Taxonomy" id="999931"/>
    <lineage>
        <taxon>Bacteria</taxon>
        <taxon>Bacillati</taxon>
        <taxon>Actinomycetota</taxon>
        <taxon>Actinomycetes</taxon>
        <taxon>Micrococcales</taxon>
        <taxon>Dermacoccaceae</taxon>
        <taxon>Barrientosiimonas</taxon>
    </lineage>
</organism>
<dbReference type="Gene3D" id="3.90.660.10">
    <property type="match status" value="1"/>
</dbReference>
<dbReference type="SUPFAM" id="SSF51905">
    <property type="entry name" value="FAD/NAD(P)-binding domain"/>
    <property type="match status" value="1"/>
</dbReference>
<dbReference type="Gene3D" id="1.10.405.10">
    <property type="entry name" value="Guanine Nucleotide Dissociation Inhibitor, domain 1"/>
    <property type="match status" value="1"/>
</dbReference>
<dbReference type="Proteomes" id="UP000318336">
    <property type="component" value="Unassembled WGS sequence"/>
</dbReference>
<dbReference type="InterPro" id="IPR050464">
    <property type="entry name" value="Zeta_carotene_desat/Oxidored"/>
</dbReference>
<sequence length="434" mass="47088">MTEPRYAVVGSGVSGLVAAYVLSGAGPVTIYEADARPGGHAHTHDVTLPGGQVVPVDSGFIVHNDRTYPTLCRLFSELDVATQPTDMSMSVSGGPRRWQYAGGQGARGILGDPRTAASPAYWRMLGEVRRFHRAARNLLADTGSGLDTGSAGAPPYSTSTDVTIGEWAGGLGFSDTFHQMFLRPLVAAVWSCDTADALRYPARSLLTFLEHHGMLTVTGSPTWRTVVGGSRSYVDRVLKNVSEIRLSSPVREVRRTDDGVEVTDPHGTRTYAGVVIAAHPHQALRMLHRPDALEDAVLSAITYSTNPAQLHTDTSLLPTRRRVRASWNYRLPDDEQQGVLVSYDLTRLMRLPRGDEQRVLVTLNGSHRVDPSTVIAEMTYEHPLYTAEAVAAQRLLPQLSDDRIAFAGAYHGWGFHEDGAASGLAAARRLGVSW</sequence>
<dbReference type="InterPro" id="IPR036188">
    <property type="entry name" value="FAD/NAD-bd_sf"/>
</dbReference>
<dbReference type="GO" id="GO:0016491">
    <property type="term" value="F:oxidoreductase activity"/>
    <property type="evidence" value="ECO:0007669"/>
    <property type="project" value="InterPro"/>
</dbReference>
<dbReference type="InterPro" id="IPR002937">
    <property type="entry name" value="Amino_oxidase"/>
</dbReference>
<reference evidence="2 3" key="1">
    <citation type="submission" date="2019-06" db="EMBL/GenBank/DDBJ databases">
        <title>Sequencing the genomes of 1000 actinobacteria strains.</title>
        <authorList>
            <person name="Klenk H.-P."/>
        </authorList>
    </citation>
    <scope>NUCLEOTIDE SEQUENCE [LARGE SCALE GENOMIC DNA]</scope>
    <source>
        <strain evidence="2 3">DSM 24617</strain>
    </source>
</reference>
<feature type="domain" description="Amine oxidase" evidence="1">
    <location>
        <begin position="13"/>
        <end position="430"/>
    </location>
</feature>
<evidence type="ECO:0000313" key="2">
    <source>
        <dbReference type="EMBL" id="TQL34754.1"/>
    </source>
</evidence>
<protein>
    <submittedName>
        <fullName evidence="2">Putative NAD/FAD-binding protein</fullName>
    </submittedName>
</protein>
<dbReference type="PANTHER" id="PTHR42923:SF17">
    <property type="entry name" value="AMINE OXIDASE DOMAIN-CONTAINING PROTEIN"/>
    <property type="match status" value="1"/>
</dbReference>
<dbReference type="RefSeq" id="WP_142007113.1">
    <property type="nucleotide sequence ID" value="NZ_CAJTBP010000001.1"/>
</dbReference>
<dbReference type="EMBL" id="VFOK01000001">
    <property type="protein sequence ID" value="TQL34754.1"/>
    <property type="molecule type" value="Genomic_DNA"/>
</dbReference>
<comment type="caution">
    <text evidence="2">The sequence shown here is derived from an EMBL/GenBank/DDBJ whole genome shotgun (WGS) entry which is preliminary data.</text>
</comment>
<dbReference type="Gene3D" id="3.50.50.60">
    <property type="entry name" value="FAD/NAD(P)-binding domain"/>
    <property type="match status" value="1"/>
</dbReference>
<dbReference type="OrthoDB" id="20837at2"/>
<dbReference type="Pfam" id="PF01593">
    <property type="entry name" value="Amino_oxidase"/>
    <property type="match status" value="1"/>
</dbReference>
<keyword evidence="3" id="KW-1185">Reference proteome</keyword>
<name>A0A542XFZ4_9MICO</name>
<gene>
    <name evidence="2" type="ORF">FB554_2933</name>
</gene>
<dbReference type="PANTHER" id="PTHR42923">
    <property type="entry name" value="PROTOPORPHYRINOGEN OXIDASE"/>
    <property type="match status" value="1"/>
</dbReference>
<proteinExistence type="predicted"/>
<evidence type="ECO:0000313" key="3">
    <source>
        <dbReference type="Proteomes" id="UP000318336"/>
    </source>
</evidence>
<accession>A0A542XFZ4</accession>
<evidence type="ECO:0000259" key="1">
    <source>
        <dbReference type="Pfam" id="PF01593"/>
    </source>
</evidence>